<sequence>QLNNGDVVEIVSSKGAKAPSRDWLNPHLDYTKTSHATEK</sequence>
<dbReference type="AlphaFoldDB" id="X1RFS2"/>
<name>X1RFS2_9ZZZZ</name>
<feature type="compositionally biased region" description="Basic and acidic residues" evidence="1">
    <location>
        <begin position="29"/>
        <end position="39"/>
    </location>
</feature>
<proteinExistence type="predicted"/>
<feature type="non-terminal residue" evidence="2">
    <location>
        <position position="39"/>
    </location>
</feature>
<reference evidence="2" key="1">
    <citation type="journal article" date="2014" name="Front. Microbiol.">
        <title>High frequency of phylogenetically diverse reductive dehalogenase-homologous genes in deep subseafloor sedimentary metagenomes.</title>
        <authorList>
            <person name="Kawai M."/>
            <person name="Futagami T."/>
            <person name="Toyoda A."/>
            <person name="Takaki Y."/>
            <person name="Nishi S."/>
            <person name="Hori S."/>
            <person name="Arai W."/>
            <person name="Tsubouchi T."/>
            <person name="Morono Y."/>
            <person name="Uchiyama I."/>
            <person name="Ito T."/>
            <person name="Fujiyama A."/>
            <person name="Inagaki F."/>
            <person name="Takami H."/>
        </authorList>
    </citation>
    <scope>NUCLEOTIDE SEQUENCE</scope>
    <source>
        <strain evidence="2">Expedition CK06-06</strain>
    </source>
</reference>
<feature type="region of interest" description="Disordered" evidence="1">
    <location>
        <begin position="13"/>
        <end position="39"/>
    </location>
</feature>
<dbReference type="EMBL" id="BARV01045974">
    <property type="protein sequence ID" value="GAI61985.1"/>
    <property type="molecule type" value="Genomic_DNA"/>
</dbReference>
<organism evidence="2">
    <name type="scientific">marine sediment metagenome</name>
    <dbReference type="NCBI Taxonomy" id="412755"/>
    <lineage>
        <taxon>unclassified sequences</taxon>
        <taxon>metagenomes</taxon>
        <taxon>ecological metagenomes</taxon>
    </lineage>
</organism>
<gene>
    <name evidence="2" type="ORF">S06H3_66948</name>
</gene>
<evidence type="ECO:0000313" key="2">
    <source>
        <dbReference type="EMBL" id="GAI61985.1"/>
    </source>
</evidence>
<protein>
    <recommendedName>
        <fullName evidence="3">TGS domain-containing protein</fullName>
    </recommendedName>
</protein>
<feature type="non-terminal residue" evidence="2">
    <location>
        <position position="1"/>
    </location>
</feature>
<evidence type="ECO:0000256" key="1">
    <source>
        <dbReference type="SAM" id="MobiDB-lite"/>
    </source>
</evidence>
<comment type="caution">
    <text evidence="2">The sequence shown here is derived from an EMBL/GenBank/DDBJ whole genome shotgun (WGS) entry which is preliminary data.</text>
</comment>
<accession>X1RFS2</accession>
<evidence type="ECO:0008006" key="3">
    <source>
        <dbReference type="Google" id="ProtNLM"/>
    </source>
</evidence>